<dbReference type="EMBL" id="CDMZ01003780">
    <property type="protein sequence ID" value="CEM47555.1"/>
    <property type="molecule type" value="Genomic_DNA"/>
</dbReference>
<proteinExistence type="predicted"/>
<protein>
    <submittedName>
        <fullName evidence="1">Uncharacterized protein</fullName>
    </submittedName>
</protein>
<name>A0A0G4HT62_9ALVE</name>
<sequence length="91" mass="9840">MREIKQVKATMGGSTVQAEVGIYGGRSQAFLESVLPELLKKETRLAGASSSADQSLALFQLSSHVLFLITPRVSAWLTSFAIRKAFSSAHE</sequence>
<evidence type="ECO:0000313" key="1">
    <source>
        <dbReference type="EMBL" id="CEM47555.1"/>
    </source>
</evidence>
<reference evidence="1" key="1">
    <citation type="submission" date="2014-11" db="EMBL/GenBank/DDBJ databases">
        <authorList>
            <person name="Otto D Thomas"/>
            <person name="Naeem Raeece"/>
        </authorList>
    </citation>
    <scope>NUCLEOTIDE SEQUENCE</scope>
</reference>
<gene>
    <name evidence="1" type="ORF">Cvel_8390</name>
</gene>
<organism evidence="1">
    <name type="scientific">Chromera velia CCMP2878</name>
    <dbReference type="NCBI Taxonomy" id="1169474"/>
    <lineage>
        <taxon>Eukaryota</taxon>
        <taxon>Sar</taxon>
        <taxon>Alveolata</taxon>
        <taxon>Colpodellida</taxon>
        <taxon>Chromeraceae</taxon>
        <taxon>Chromera</taxon>
    </lineage>
</organism>
<accession>A0A0G4HT62</accession>
<dbReference type="VEuPathDB" id="CryptoDB:Cvel_8390"/>
<dbReference type="AlphaFoldDB" id="A0A0G4HT62"/>